<dbReference type="InterPro" id="IPR045862">
    <property type="entry name" value="Trf4-like"/>
</dbReference>
<dbReference type="AlphaFoldDB" id="A0A7S3JN51"/>
<dbReference type="GO" id="GO:0043634">
    <property type="term" value="P:polyadenylation-dependent ncRNA catabolic process"/>
    <property type="evidence" value="ECO:0007669"/>
    <property type="project" value="TreeGrafter"/>
</dbReference>
<dbReference type="GO" id="GO:0031499">
    <property type="term" value="C:TRAMP complex"/>
    <property type="evidence" value="ECO:0007669"/>
    <property type="project" value="TreeGrafter"/>
</dbReference>
<feature type="domain" description="PAP-associated" evidence="3">
    <location>
        <begin position="155"/>
        <end position="212"/>
    </location>
</feature>
<name>A0A7S3JN51_9SPIT</name>
<dbReference type="EMBL" id="HBII01039506">
    <property type="protein sequence ID" value="CAE0357724.1"/>
    <property type="molecule type" value="Transcribed_RNA"/>
</dbReference>
<reference evidence="5" key="1">
    <citation type="submission" date="2021-01" db="EMBL/GenBank/DDBJ databases">
        <authorList>
            <person name="Corre E."/>
            <person name="Pelletier E."/>
            <person name="Niang G."/>
            <person name="Scheremetjew M."/>
            <person name="Finn R."/>
            <person name="Kale V."/>
            <person name="Holt S."/>
            <person name="Cochrane G."/>
            <person name="Meng A."/>
            <person name="Brown T."/>
            <person name="Cohen L."/>
        </authorList>
    </citation>
    <scope>NUCLEOTIDE SEQUENCE</scope>
    <source>
        <strain evidence="5">FSP1.4</strain>
    </source>
</reference>
<organism evidence="5">
    <name type="scientific">Euplotes harpa</name>
    <dbReference type="NCBI Taxonomy" id="151035"/>
    <lineage>
        <taxon>Eukaryota</taxon>
        <taxon>Sar</taxon>
        <taxon>Alveolata</taxon>
        <taxon>Ciliophora</taxon>
        <taxon>Intramacronucleata</taxon>
        <taxon>Spirotrichea</taxon>
        <taxon>Hypotrichia</taxon>
        <taxon>Euplotida</taxon>
        <taxon>Euplotidae</taxon>
        <taxon>Euplotes</taxon>
    </lineage>
</organism>
<keyword evidence="1" id="KW-0479">Metal-binding</keyword>
<dbReference type="GO" id="GO:0031123">
    <property type="term" value="P:RNA 3'-end processing"/>
    <property type="evidence" value="ECO:0007669"/>
    <property type="project" value="TreeGrafter"/>
</dbReference>
<dbReference type="GO" id="GO:1990817">
    <property type="term" value="F:poly(A) RNA polymerase activity"/>
    <property type="evidence" value="ECO:0007669"/>
    <property type="project" value="InterPro"/>
</dbReference>
<dbReference type="Pfam" id="PF03828">
    <property type="entry name" value="PAP_assoc"/>
    <property type="match status" value="1"/>
</dbReference>
<dbReference type="InterPro" id="IPR054708">
    <property type="entry name" value="MTPAP-like_central"/>
</dbReference>
<dbReference type="Gene3D" id="1.10.1410.10">
    <property type="match status" value="1"/>
</dbReference>
<evidence type="ECO:0000256" key="1">
    <source>
        <dbReference type="ARBA" id="ARBA00022723"/>
    </source>
</evidence>
<dbReference type="GO" id="GO:0005730">
    <property type="term" value="C:nucleolus"/>
    <property type="evidence" value="ECO:0007669"/>
    <property type="project" value="TreeGrafter"/>
</dbReference>
<protein>
    <recommendedName>
        <fullName evidence="6">PAP-associated domain-containing protein</fullName>
    </recommendedName>
</protein>
<keyword evidence="2" id="KW-0460">Magnesium</keyword>
<proteinExistence type="predicted"/>
<evidence type="ECO:0000259" key="3">
    <source>
        <dbReference type="Pfam" id="PF03828"/>
    </source>
</evidence>
<dbReference type="InterPro" id="IPR043519">
    <property type="entry name" value="NT_sf"/>
</dbReference>
<evidence type="ECO:0000313" key="5">
    <source>
        <dbReference type="EMBL" id="CAE0357724.1"/>
    </source>
</evidence>
<dbReference type="SUPFAM" id="SSF81301">
    <property type="entry name" value="Nucleotidyltransferase"/>
    <property type="match status" value="1"/>
</dbReference>
<dbReference type="PANTHER" id="PTHR23092">
    <property type="entry name" value="POLY(A) RNA POLYMERASE"/>
    <property type="match status" value="1"/>
</dbReference>
<sequence>MFGSACTGMFINSKVTRYYGIDKSDIDIVVQSWIKLNHVLTALEYEGANYCNLHLVKAKVPLVKGTNRNTEIDFDICIEQDDGIKTTSLVKDFSDEFDELKYLVIFLKVLLSVNNLNKTYDGGISSFGLILLVVSYLQHNRNHNSKRKSRVKPLLSDHLLNIFKLYGKEFNYDKTGISVRGDGYYYSRDDKNFDMGMSKRVLLSLENPIEPNLNVAKGAYCFFKVKNLFRSCYEKIMCQRENLGLSLISLILPTKRDPIKV</sequence>
<evidence type="ECO:0008006" key="6">
    <source>
        <dbReference type="Google" id="ProtNLM"/>
    </source>
</evidence>
<accession>A0A7S3JN51</accession>
<dbReference type="GO" id="GO:0003729">
    <property type="term" value="F:mRNA binding"/>
    <property type="evidence" value="ECO:0007669"/>
    <property type="project" value="TreeGrafter"/>
</dbReference>
<feature type="domain" description="Poly(A) RNA polymerase mitochondrial-like central palm" evidence="4">
    <location>
        <begin position="24"/>
        <end position="94"/>
    </location>
</feature>
<gene>
    <name evidence="5" type="ORF">EHAR0213_LOCUS16643</name>
</gene>
<evidence type="ECO:0000256" key="2">
    <source>
        <dbReference type="ARBA" id="ARBA00022842"/>
    </source>
</evidence>
<dbReference type="Gene3D" id="3.30.460.10">
    <property type="entry name" value="Beta Polymerase, domain 2"/>
    <property type="match status" value="1"/>
</dbReference>
<evidence type="ECO:0000259" key="4">
    <source>
        <dbReference type="Pfam" id="PF22600"/>
    </source>
</evidence>
<dbReference type="SUPFAM" id="SSF81631">
    <property type="entry name" value="PAP/OAS1 substrate-binding domain"/>
    <property type="match status" value="1"/>
</dbReference>
<dbReference type="Pfam" id="PF22600">
    <property type="entry name" value="MTPAP-like_central"/>
    <property type="match status" value="1"/>
</dbReference>
<dbReference type="InterPro" id="IPR002058">
    <property type="entry name" value="PAP_assoc"/>
</dbReference>
<dbReference type="GO" id="GO:0046872">
    <property type="term" value="F:metal ion binding"/>
    <property type="evidence" value="ECO:0007669"/>
    <property type="project" value="UniProtKB-KW"/>
</dbReference>
<dbReference type="PANTHER" id="PTHR23092:SF15">
    <property type="entry name" value="INACTIVE NON-CANONICAL POLY(A) RNA POLYMERASE PROTEIN TRF4-2-RELATED"/>
    <property type="match status" value="1"/>
</dbReference>